<dbReference type="STRING" id="299467.A0A443RCP7"/>
<proteinExistence type="predicted"/>
<dbReference type="VEuPathDB" id="VectorBase:LDEU014045"/>
<name>A0A443RCP7_9ACAR</name>
<dbReference type="GO" id="GO:0033627">
    <property type="term" value="P:cell adhesion mediated by integrin"/>
    <property type="evidence" value="ECO:0007669"/>
    <property type="project" value="TreeGrafter"/>
</dbReference>
<dbReference type="Proteomes" id="UP000288716">
    <property type="component" value="Unassembled WGS sequence"/>
</dbReference>
<dbReference type="SUPFAM" id="SSF50923">
    <property type="entry name" value="Hemopexin-like domain"/>
    <property type="match status" value="1"/>
</dbReference>
<dbReference type="GO" id="GO:0050840">
    <property type="term" value="F:extracellular matrix binding"/>
    <property type="evidence" value="ECO:0007669"/>
    <property type="project" value="TreeGrafter"/>
</dbReference>
<evidence type="ECO:0000256" key="1">
    <source>
        <dbReference type="ARBA" id="ARBA00022729"/>
    </source>
</evidence>
<dbReference type="OrthoDB" id="406838at2759"/>
<dbReference type="InterPro" id="IPR018487">
    <property type="entry name" value="Hemopexin-like_repeat"/>
</dbReference>
<dbReference type="InterPro" id="IPR051298">
    <property type="entry name" value="Heme_transport/Cell_adhesion"/>
</dbReference>
<keyword evidence="3" id="KW-1185">Reference proteome</keyword>
<sequence>MARTMVGRKVRSRSLRYLHGWGSMKTRLSGHQYWRFEDGVLEPDYPRNISEGFSGIPDNVDAALALPAHSYSGRERAYFFKGTQRGGRRMGRQWSCLGFLPCYLGGRPQCMLTPWARSSGTWDVAQVTLAFRICSEVSGMDAGEPEETQEK</sequence>
<evidence type="ECO:0000313" key="3">
    <source>
        <dbReference type="Proteomes" id="UP000288716"/>
    </source>
</evidence>
<dbReference type="AlphaFoldDB" id="A0A443RCP7"/>
<dbReference type="PANTHER" id="PTHR22917">
    <property type="entry name" value="HEMOPEXIN DOMAIN-CONTAINING PROTEIN"/>
    <property type="match status" value="1"/>
</dbReference>
<evidence type="ECO:0000313" key="2">
    <source>
        <dbReference type="EMBL" id="RWS13038.1"/>
    </source>
</evidence>
<dbReference type="Pfam" id="PF00045">
    <property type="entry name" value="Hemopexin"/>
    <property type="match status" value="1"/>
</dbReference>
<dbReference type="GO" id="GO:0005615">
    <property type="term" value="C:extracellular space"/>
    <property type="evidence" value="ECO:0007669"/>
    <property type="project" value="TreeGrafter"/>
</dbReference>
<keyword evidence="1" id="KW-0732">Signal</keyword>
<reference evidence="2 3" key="1">
    <citation type="journal article" date="2018" name="Gigascience">
        <title>Genomes of trombidid mites reveal novel predicted allergens and laterally-transferred genes associated with secondary metabolism.</title>
        <authorList>
            <person name="Dong X."/>
            <person name="Chaisiri K."/>
            <person name="Xia D."/>
            <person name="Armstrong S.D."/>
            <person name="Fang Y."/>
            <person name="Donnelly M.J."/>
            <person name="Kadowaki T."/>
            <person name="McGarry J.W."/>
            <person name="Darby A.C."/>
            <person name="Makepeace B.L."/>
        </authorList>
    </citation>
    <scope>NUCLEOTIDE SEQUENCE [LARGE SCALE GENOMIC DNA]</scope>
    <source>
        <strain evidence="2">UoL-UT</strain>
    </source>
</reference>
<dbReference type="EMBL" id="NCKV01048426">
    <property type="protein sequence ID" value="RWS13038.1"/>
    <property type="molecule type" value="Genomic_DNA"/>
</dbReference>
<dbReference type="Gene3D" id="2.110.10.10">
    <property type="entry name" value="Hemopexin-like domain"/>
    <property type="match status" value="1"/>
</dbReference>
<organism evidence="2 3">
    <name type="scientific">Leptotrombidium deliense</name>
    <dbReference type="NCBI Taxonomy" id="299467"/>
    <lineage>
        <taxon>Eukaryota</taxon>
        <taxon>Metazoa</taxon>
        <taxon>Ecdysozoa</taxon>
        <taxon>Arthropoda</taxon>
        <taxon>Chelicerata</taxon>
        <taxon>Arachnida</taxon>
        <taxon>Acari</taxon>
        <taxon>Acariformes</taxon>
        <taxon>Trombidiformes</taxon>
        <taxon>Prostigmata</taxon>
        <taxon>Anystina</taxon>
        <taxon>Parasitengona</taxon>
        <taxon>Trombiculoidea</taxon>
        <taxon>Trombiculidae</taxon>
        <taxon>Leptotrombidium</taxon>
    </lineage>
</organism>
<accession>A0A443RCP7</accession>
<gene>
    <name evidence="2" type="ORF">B4U80_15063</name>
</gene>
<dbReference type="InterPro" id="IPR036375">
    <property type="entry name" value="Hemopexin-like_dom_sf"/>
</dbReference>
<comment type="caution">
    <text evidence="2">The sequence shown here is derived from an EMBL/GenBank/DDBJ whole genome shotgun (WGS) entry which is preliminary data.</text>
</comment>
<dbReference type="GO" id="GO:0005178">
    <property type="term" value="F:integrin binding"/>
    <property type="evidence" value="ECO:0007669"/>
    <property type="project" value="TreeGrafter"/>
</dbReference>
<protein>
    <submittedName>
        <fullName evidence="2">Uncharacterized protein</fullName>
    </submittedName>
</protein>
<feature type="non-terminal residue" evidence="2">
    <location>
        <position position="151"/>
    </location>
</feature>
<dbReference type="GO" id="GO:0007160">
    <property type="term" value="P:cell-matrix adhesion"/>
    <property type="evidence" value="ECO:0007669"/>
    <property type="project" value="TreeGrafter"/>
</dbReference>
<dbReference type="PANTHER" id="PTHR22917:SF3">
    <property type="entry name" value="VITRONECTIN"/>
    <property type="match status" value="1"/>
</dbReference>